<proteinExistence type="predicted"/>
<dbReference type="Proteomes" id="UP001152320">
    <property type="component" value="Chromosome 4"/>
</dbReference>
<organism evidence="1 2">
    <name type="scientific">Holothuria leucospilota</name>
    <name type="common">Black long sea cucumber</name>
    <name type="synonym">Mertensiothuria leucospilota</name>
    <dbReference type="NCBI Taxonomy" id="206669"/>
    <lineage>
        <taxon>Eukaryota</taxon>
        <taxon>Metazoa</taxon>
        <taxon>Echinodermata</taxon>
        <taxon>Eleutherozoa</taxon>
        <taxon>Echinozoa</taxon>
        <taxon>Holothuroidea</taxon>
        <taxon>Aspidochirotacea</taxon>
        <taxon>Aspidochirotida</taxon>
        <taxon>Holothuriidae</taxon>
        <taxon>Holothuria</taxon>
    </lineage>
</organism>
<reference evidence="1" key="1">
    <citation type="submission" date="2021-10" db="EMBL/GenBank/DDBJ databases">
        <title>Tropical sea cucumber genome reveals ecological adaptation and Cuvierian tubules defense mechanism.</title>
        <authorList>
            <person name="Chen T."/>
        </authorList>
    </citation>
    <scope>NUCLEOTIDE SEQUENCE</scope>
    <source>
        <strain evidence="1">Nanhai2018</strain>
        <tissue evidence="1">Muscle</tissue>
    </source>
</reference>
<name>A0A9Q1CDE7_HOLLE</name>
<keyword evidence="2" id="KW-1185">Reference proteome</keyword>
<evidence type="ECO:0000313" key="1">
    <source>
        <dbReference type="EMBL" id="KAJ8043301.1"/>
    </source>
</evidence>
<evidence type="ECO:0000313" key="2">
    <source>
        <dbReference type="Proteomes" id="UP001152320"/>
    </source>
</evidence>
<protein>
    <submittedName>
        <fullName evidence="1">Uncharacterized protein</fullName>
    </submittedName>
</protein>
<dbReference type="AlphaFoldDB" id="A0A9Q1CDE7"/>
<gene>
    <name evidence="1" type="ORF">HOLleu_10328</name>
</gene>
<accession>A0A9Q1CDE7</accession>
<comment type="caution">
    <text evidence="1">The sequence shown here is derived from an EMBL/GenBank/DDBJ whole genome shotgun (WGS) entry which is preliminary data.</text>
</comment>
<dbReference type="EMBL" id="JAIZAY010000004">
    <property type="protein sequence ID" value="KAJ8043301.1"/>
    <property type="molecule type" value="Genomic_DNA"/>
</dbReference>
<sequence length="84" mass="10290">MSPIKITLRRPWLWYCFYYHWFQRARGRFTYLRENFMILPFQAPLSPPPPPKSRSRTAREWGYPLLEDYGTNKMFRFLSVPVSK</sequence>